<dbReference type="PANTHER" id="PTHR28348">
    <property type="entry name" value="UPF0193 PROTEIN EVG1"/>
    <property type="match status" value="1"/>
</dbReference>
<dbReference type="EnsemblMetazoa" id="XM_030984102">
    <property type="protein sequence ID" value="XP_030839962"/>
    <property type="gene ID" value="LOC589223"/>
</dbReference>
<evidence type="ECO:0000313" key="3">
    <source>
        <dbReference type="Proteomes" id="UP000007110"/>
    </source>
</evidence>
<dbReference type="OrthoDB" id="189770at2759"/>
<dbReference type="Proteomes" id="UP000007110">
    <property type="component" value="Unassembled WGS sequence"/>
</dbReference>
<dbReference type="InParanoid" id="A0A7M7NQ12"/>
<sequence>MSAKKENKSFGMWNTQTPSYSKETQELLKVMMKESKLNNFQARQLQKTMKDGAALPLACNPTTSARPAQPLLPQKPSIRVNPKGYGKGVRTKEDIEDSGAYERDMYTGGGVTKSLDKEKERLQNYMAYGEDIPPISEERKREVLKTPEPEPMIDRFADLEAEIQERVEFLEDMKKMGKERQYKAIIGTEISMKIREMEVIDKQRTQQLKKAMAAKEAAQGS</sequence>
<dbReference type="CTD" id="84645"/>
<name>A0A7M7NQ12_STRPU</name>
<reference evidence="3" key="1">
    <citation type="submission" date="2015-02" db="EMBL/GenBank/DDBJ databases">
        <title>Genome sequencing for Strongylocentrotus purpuratus.</title>
        <authorList>
            <person name="Murali S."/>
            <person name="Liu Y."/>
            <person name="Vee V."/>
            <person name="English A."/>
            <person name="Wang M."/>
            <person name="Skinner E."/>
            <person name="Han Y."/>
            <person name="Muzny D.M."/>
            <person name="Worley K.C."/>
            <person name="Gibbs R.A."/>
        </authorList>
    </citation>
    <scope>NUCLEOTIDE SEQUENCE</scope>
</reference>
<protein>
    <submittedName>
        <fullName evidence="2">Uncharacterized protein</fullName>
    </submittedName>
</protein>
<dbReference type="AlphaFoldDB" id="A0A7M7NQ12"/>
<proteinExistence type="predicted"/>
<dbReference type="GeneID" id="589223"/>
<accession>A0A7M7NQ12</accession>
<keyword evidence="3" id="KW-1185">Reference proteome</keyword>
<feature type="region of interest" description="Disordered" evidence="1">
    <location>
        <begin position="53"/>
        <end position="117"/>
    </location>
</feature>
<dbReference type="KEGG" id="spu:589223"/>
<dbReference type="InterPro" id="IPR007914">
    <property type="entry name" value="UPF0193"/>
</dbReference>
<dbReference type="RefSeq" id="XP_030839962.1">
    <property type="nucleotide sequence ID" value="XM_030984102.1"/>
</dbReference>
<evidence type="ECO:0000313" key="2">
    <source>
        <dbReference type="EnsemblMetazoa" id="XP_030839962"/>
    </source>
</evidence>
<evidence type="ECO:0000256" key="1">
    <source>
        <dbReference type="SAM" id="MobiDB-lite"/>
    </source>
</evidence>
<dbReference type="Pfam" id="PF05250">
    <property type="entry name" value="UPF0193"/>
    <property type="match status" value="1"/>
</dbReference>
<dbReference type="PANTHER" id="PTHR28348:SF1">
    <property type="entry name" value="UPF0193 PROTEIN EVG1"/>
    <property type="match status" value="1"/>
</dbReference>
<dbReference type="OMA" id="YEREMFH"/>
<organism evidence="2 3">
    <name type="scientific">Strongylocentrotus purpuratus</name>
    <name type="common">Purple sea urchin</name>
    <dbReference type="NCBI Taxonomy" id="7668"/>
    <lineage>
        <taxon>Eukaryota</taxon>
        <taxon>Metazoa</taxon>
        <taxon>Echinodermata</taxon>
        <taxon>Eleutherozoa</taxon>
        <taxon>Echinozoa</taxon>
        <taxon>Echinoidea</taxon>
        <taxon>Euechinoidea</taxon>
        <taxon>Echinacea</taxon>
        <taxon>Camarodonta</taxon>
        <taxon>Echinidea</taxon>
        <taxon>Strongylocentrotidae</taxon>
        <taxon>Strongylocentrotus</taxon>
    </lineage>
</organism>
<reference evidence="2" key="2">
    <citation type="submission" date="2021-01" db="UniProtKB">
        <authorList>
            <consortium name="EnsemblMetazoa"/>
        </authorList>
    </citation>
    <scope>IDENTIFICATION</scope>
</reference>